<keyword evidence="14" id="KW-1185">Reference proteome</keyword>
<dbReference type="InterPro" id="IPR058982">
    <property type="entry name" value="Beta-barrel_AprE"/>
</dbReference>
<dbReference type="Gene3D" id="2.40.30.170">
    <property type="match status" value="1"/>
</dbReference>
<evidence type="ECO:0000256" key="7">
    <source>
        <dbReference type="ARBA" id="ARBA00022989"/>
    </source>
</evidence>
<dbReference type="InterPro" id="IPR010129">
    <property type="entry name" value="T1SS_HlyD"/>
</dbReference>
<feature type="domain" description="AprE-like beta-barrel" evidence="12">
    <location>
        <begin position="331"/>
        <end position="416"/>
    </location>
</feature>
<evidence type="ECO:0000313" key="13">
    <source>
        <dbReference type="EMBL" id="GAD03534.1"/>
    </source>
</evidence>
<evidence type="ECO:0000256" key="5">
    <source>
        <dbReference type="ARBA" id="ARBA00022519"/>
    </source>
</evidence>
<feature type="coiled-coil region" evidence="10">
    <location>
        <begin position="153"/>
        <end position="187"/>
    </location>
</feature>
<keyword evidence="7 9" id="KW-1133">Transmembrane helix</keyword>
<dbReference type="Gene3D" id="2.40.50.100">
    <property type="match status" value="1"/>
</dbReference>
<evidence type="ECO:0000256" key="2">
    <source>
        <dbReference type="ARBA" id="ARBA00009477"/>
    </source>
</evidence>
<keyword evidence="6 9" id="KW-0812">Transmembrane</keyword>
<organism evidence="13 14">
    <name type="scientific">Agarivorans albus MKT 106</name>
    <dbReference type="NCBI Taxonomy" id="1331007"/>
    <lineage>
        <taxon>Bacteria</taxon>
        <taxon>Pseudomonadati</taxon>
        <taxon>Pseudomonadota</taxon>
        <taxon>Gammaproteobacteria</taxon>
        <taxon>Alteromonadales</taxon>
        <taxon>Alteromonadaceae</taxon>
        <taxon>Agarivorans</taxon>
    </lineage>
</organism>
<evidence type="ECO:0000259" key="11">
    <source>
        <dbReference type="Pfam" id="PF25994"/>
    </source>
</evidence>
<dbReference type="AlphaFoldDB" id="R9PQA7"/>
<comment type="caution">
    <text evidence="13">The sequence shown here is derived from an EMBL/GenBank/DDBJ whole genome shotgun (WGS) entry which is preliminary data.</text>
</comment>
<accession>R9PQA7</accession>
<dbReference type="OrthoDB" id="9775513at2"/>
<evidence type="ECO:0000256" key="1">
    <source>
        <dbReference type="ARBA" id="ARBA00004377"/>
    </source>
</evidence>
<keyword evidence="5 9" id="KW-0997">Cell inner membrane</keyword>
<dbReference type="PANTHER" id="PTHR30386:SF26">
    <property type="entry name" value="TRANSPORT PROTEIN COMB"/>
    <property type="match status" value="1"/>
</dbReference>
<evidence type="ECO:0000313" key="14">
    <source>
        <dbReference type="Proteomes" id="UP000014461"/>
    </source>
</evidence>
<evidence type="ECO:0000256" key="8">
    <source>
        <dbReference type="ARBA" id="ARBA00023136"/>
    </source>
</evidence>
<feature type="domain" description="AprE-like long alpha-helical hairpin" evidence="11">
    <location>
        <begin position="92"/>
        <end position="289"/>
    </location>
</feature>
<proteinExistence type="inferred from homology"/>
<keyword evidence="3 9" id="KW-0813">Transport</keyword>
<sequence>MTNQLAWQQQRLAQQSRHIIWLCGCLIICLVVWAALATLDEVIVGNGKVVPSSAISKIQSLEGGIVKQLYVEVGDQVSQGQHLLSLEDTRFRAAFQESEQQRSTLLAQETRLIAELASVNINNASNNWTNQVLVKPLELSFINQNQRAQTNATANYQQRIRQLNAQLEEATLAIEQQTQALNEALGNQQTLQHSLAVVAQEISMLEDVVASGAVAKVELLKLQRDKIQLDGDIASAQLMASKLKAAINEAILERRNIAVEFRTKAQAQLNEVSAKLAQLDESQHAVADQLNRTKLVAPIDGTVKDILVRSVGGVIRPGEAIMEIVPKDSQLIIETKIAPKDIGFIRTGLPAMVKFTAFDFVVYGGQQGVVSYVSPDALQDEDGSTYYQAHIQLDQTNNTNLQVIPGMQAMVDILTGEKSVLSYWLKPLLRAKANALREP</sequence>
<dbReference type="EMBL" id="BARX01000029">
    <property type="protein sequence ID" value="GAD03534.1"/>
    <property type="molecule type" value="Genomic_DNA"/>
</dbReference>
<dbReference type="PRINTS" id="PR01490">
    <property type="entry name" value="RTXTOXIND"/>
</dbReference>
<name>R9PQA7_AGAAL</name>
<dbReference type="InterPro" id="IPR058781">
    <property type="entry name" value="HH_AprE-like"/>
</dbReference>
<keyword evidence="10" id="KW-0175">Coiled coil</keyword>
<dbReference type="NCBIfam" id="TIGR01843">
    <property type="entry name" value="type_I_hlyD"/>
    <property type="match status" value="1"/>
</dbReference>
<dbReference type="Pfam" id="PF25994">
    <property type="entry name" value="HH_AprE"/>
    <property type="match status" value="1"/>
</dbReference>
<dbReference type="Proteomes" id="UP000014461">
    <property type="component" value="Unassembled WGS sequence"/>
</dbReference>
<protein>
    <recommendedName>
        <fullName evidence="9">Membrane fusion protein (MFP) family protein</fullName>
    </recommendedName>
</protein>
<evidence type="ECO:0000259" key="12">
    <source>
        <dbReference type="Pfam" id="PF26002"/>
    </source>
</evidence>
<evidence type="ECO:0000256" key="4">
    <source>
        <dbReference type="ARBA" id="ARBA00022475"/>
    </source>
</evidence>
<evidence type="ECO:0000256" key="9">
    <source>
        <dbReference type="RuleBase" id="RU365093"/>
    </source>
</evidence>
<keyword evidence="8 9" id="KW-0472">Membrane</keyword>
<evidence type="ECO:0000256" key="3">
    <source>
        <dbReference type="ARBA" id="ARBA00022448"/>
    </source>
</evidence>
<comment type="subcellular location">
    <subcellularLocation>
        <location evidence="1 9">Cell inner membrane</location>
        <topology evidence="1 9">Single-pass membrane protein</topology>
    </subcellularLocation>
</comment>
<dbReference type="RefSeq" id="WP_016403301.1">
    <property type="nucleotide sequence ID" value="NZ_BARX01000029.1"/>
</dbReference>
<gene>
    <name evidence="13" type="ORF">AALB_3614</name>
</gene>
<comment type="similarity">
    <text evidence="2 9">Belongs to the membrane fusion protein (MFP) (TC 8.A.1) family.</text>
</comment>
<keyword evidence="4 9" id="KW-1003">Cell membrane</keyword>
<dbReference type="GO" id="GO:0015031">
    <property type="term" value="P:protein transport"/>
    <property type="evidence" value="ECO:0007669"/>
    <property type="project" value="InterPro"/>
</dbReference>
<dbReference type="STRING" id="1331007.AALB_3614"/>
<dbReference type="GO" id="GO:0005886">
    <property type="term" value="C:plasma membrane"/>
    <property type="evidence" value="ECO:0007669"/>
    <property type="project" value="UniProtKB-SubCell"/>
</dbReference>
<dbReference type="Pfam" id="PF26002">
    <property type="entry name" value="Beta-barrel_AprE"/>
    <property type="match status" value="1"/>
</dbReference>
<feature type="transmembrane region" description="Helical" evidence="9">
    <location>
        <begin position="20"/>
        <end position="39"/>
    </location>
</feature>
<dbReference type="InterPro" id="IPR050739">
    <property type="entry name" value="MFP"/>
</dbReference>
<dbReference type="PANTHER" id="PTHR30386">
    <property type="entry name" value="MEMBRANE FUSION SUBUNIT OF EMRAB-TOLC MULTIDRUG EFFLUX PUMP"/>
    <property type="match status" value="1"/>
</dbReference>
<evidence type="ECO:0000256" key="10">
    <source>
        <dbReference type="SAM" id="Coils"/>
    </source>
</evidence>
<evidence type="ECO:0000256" key="6">
    <source>
        <dbReference type="ARBA" id="ARBA00022692"/>
    </source>
</evidence>
<reference evidence="13" key="1">
    <citation type="journal article" date="2013" name="Genome Announc.">
        <title>Draft Genome Sequence of Agarivorans albus Strain MKT 106T, an Agarolytic Marine Bacterium.</title>
        <authorList>
            <person name="Yasuike M."/>
            <person name="Nakamura Y."/>
            <person name="Kai W."/>
            <person name="Fujiwara A."/>
            <person name="Fukui Y."/>
            <person name="Satomi M."/>
            <person name="Sano M."/>
        </authorList>
    </citation>
    <scope>NUCLEOTIDE SEQUENCE [LARGE SCALE GENOMIC DNA]</scope>
</reference>